<dbReference type="EMBL" id="RDQH01000341">
    <property type="protein sequence ID" value="RXH75484.1"/>
    <property type="molecule type" value="Genomic_DNA"/>
</dbReference>
<gene>
    <name evidence="2" type="ORF">DVH24_030205</name>
</gene>
<proteinExistence type="predicted"/>
<evidence type="ECO:0000313" key="3">
    <source>
        <dbReference type="Proteomes" id="UP000290289"/>
    </source>
</evidence>
<dbReference type="PANTHER" id="PTHR45023">
    <property type="match status" value="1"/>
</dbReference>
<feature type="region of interest" description="Disordered" evidence="1">
    <location>
        <begin position="138"/>
        <end position="164"/>
    </location>
</feature>
<evidence type="ECO:0000313" key="2">
    <source>
        <dbReference type="EMBL" id="RXH75484.1"/>
    </source>
</evidence>
<accession>A0A498HZD8</accession>
<dbReference type="Proteomes" id="UP000290289">
    <property type="component" value="Chromosome 15"/>
</dbReference>
<dbReference type="AlphaFoldDB" id="A0A498HZD8"/>
<evidence type="ECO:0000256" key="1">
    <source>
        <dbReference type="SAM" id="MobiDB-lite"/>
    </source>
</evidence>
<evidence type="ECO:0008006" key="4">
    <source>
        <dbReference type="Google" id="ProtNLM"/>
    </source>
</evidence>
<sequence>MSEKAIWSIREDVALLEGWGPVTHDPITGNEIRMQQMWKNIHAQFVEQIQGTFQIEQSLSSKYKHLHKELRSWQEALAKDEGIYLSGDNLANEQIQAPMWFNLENKKLFTRHEHRNIVKHTPKYKVLPSSPQVVLTETPLHESTTEESPSKMSLETPIKSFTQI</sequence>
<name>A0A498HZD8_MALDO</name>
<comment type="caution">
    <text evidence="2">The sequence shown here is derived from an EMBL/GenBank/DDBJ whole genome shotgun (WGS) entry which is preliminary data.</text>
</comment>
<feature type="compositionally biased region" description="Polar residues" evidence="1">
    <location>
        <begin position="146"/>
        <end position="164"/>
    </location>
</feature>
<dbReference type="PANTHER" id="PTHR45023:SF4">
    <property type="entry name" value="GLYCINE-RICH PROTEIN-RELATED"/>
    <property type="match status" value="1"/>
</dbReference>
<keyword evidence="3" id="KW-1185">Reference proteome</keyword>
<organism evidence="2 3">
    <name type="scientific">Malus domestica</name>
    <name type="common">Apple</name>
    <name type="synonym">Pyrus malus</name>
    <dbReference type="NCBI Taxonomy" id="3750"/>
    <lineage>
        <taxon>Eukaryota</taxon>
        <taxon>Viridiplantae</taxon>
        <taxon>Streptophyta</taxon>
        <taxon>Embryophyta</taxon>
        <taxon>Tracheophyta</taxon>
        <taxon>Spermatophyta</taxon>
        <taxon>Magnoliopsida</taxon>
        <taxon>eudicotyledons</taxon>
        <taxon>Gunneridae</taxon>
        <taxon>Pentapetalae</taxon>
        <taxon>rosids</taxon>
        <taxon>fabids</taxon>
        <taxon>Rosales</taxon>
        <taxon>Rosaceae</taxon>
        <taxon>Amygdaloideae</taxon>
        <taxon>Maleae</taxon>
        <taxon>Malus</taxon>
    </lineage>
</organism>
<protein>
    <recommendedName>
        <fullName evidence="4">Myb/SANT-like domain-containing protein</fullName>
    </recommendedName>
</protein>
<reference evidence="2 3" key="1">
    <citation type="submission" date="2018-10" db="EMBL/GenBank/DDBJ databases">
        <title>A high-quality apple genome assembly.</title>
        <authorList>
            <person name="Hu J."/>
        </authorList>
    </citation>
    <scope>NUCLEOTIDE SEQUENCE [LARGE SCALE GENOMIC DNA]</scope>
    <source>
        <strain evidence="3">cv. HFTH1</strain>
        <tissue evidence="2">Young leaf</tissue>
    </source>
</reference>